<dbReference type="AlphaFoldDB" id="A0A1E7X6Y7"/>
<feature type="transmembrane region" description="Helical" evidence="1">
    <location>
        <begin position="126"/>
        <end position="155"/>
    </location>
</feature>
<feature type="transmembrane region" description="Helical" evidence="1">
    <location>
        <begin position="74"/>
        <end position="91"/>
    </location>
</feature>
<evidence type="ECO:0000259" key="2">
    <source>
        <dbReference type="Pfam" id="PF09925"/>
    </source>
</evidence>
<accession>A0A1E7X6Y7</accession>
<proteinExistence type="predicted"/>
<feature type="transmembrane region" description="Helical" evidence="1">
    <location>
        <begin position="258"/>
        <end position="282"/>
    </location>
</feature>
<dbReference type="Pfam" id="PF09925">
    <property type="entry name" value="DUF2157"/>
    <property type="match status" value="1"/>
</dbReference>
<feature type="domain" description="DUF2157" evidence="2">
    <location>
        <begin position="10"/>
        <end position="147"/>
    </location>
</feature>
<organism evidence="3 4">
    <name type="scientific">Duganella phyllosphaerae</name>
    <dbReference type="NCBI Taxonomy" id="762836"/>
    <lineage>
        <taxon>Bacteria</taxon>
        <taxon>Pseudomonadati</taxon>
        <taxon>Pseudomonadota</taxon>
        <taxon>Betaproteobacteria</taxon>
        <taxon>Burkholderiales</taxon>
        <taxon>Oxalobacteraceae</taxon>
        <taxon>Telluria group</taxon>
        <taxon>Duganella</taxon>
    </lineage>
</organism>
<feature type="transmembrane region" description="Helical" evidence="1">
    <location>
        <begin position="97"/>
        <end position="114"/>
    </location>
</feature>
<keyword evidence="1" id="KW-0472">Membrane</keyword>
<dbReference type="OrthoDB" id="327621at2"/>
<feature type="transmembrane region" description="Helical" evidence="1">
    <location>
        <begin position="175"/>
        <end position="197"/>
    </location>
</feature>
<dbReference type="Proteomes" id="UP000175989">
    <property type="component" value="Unassembled WGS sequence"/>
</dbReference>
<dbReference type="EMBL" id="LROM01000026">
    <property type="protein sequence ID" value="OFA08923.1"/>
    <property type="molecule type" value="Genomic_DNA"/>
</dbReference>
<keyword evidence="4" id="KW-1185">Reference proteome</keyword>
<feature type="transmembrane region" description="Helical" evidence="1">
    <location>
        <begin position="288"/>
        <end position="311"/>
    </location>
</feature>
<evidence type="ECO:0000313" key="3">
    <source>
        <dbReference type="EMBL" id="OFA08923.1"/>
    </source>
</evidence>
<feature type="transmembrane region" description="Helical" evidence="1">
    <location>
        <begin position="43"/>
        <end position="62"/>
    </location>
</feature>
<name>A0A1E7X6Y7_9BURK</name>
<keyword evidence="1" id="KW-0812">Transmembrane</keyword>
<feature type="transmembrane region" description="Helical" evidence="1">
    <location>
        <begin position="235"/>
        <end position="251"/>
    </location>
</feature>
<gene>
    <name evidence="3" type="ORF">DUPY_03690</name>
</gene>
<evidence type="ECO:0000313" key="4">
    <source>
        <dbReference type="Proteomes" id="UP000175989"/>
    </source>
</evidence>
<dbReference type="InterPro" id="IPR018677">
    <property type="entry name" value="DUF2157"/>
</dbReference>
<comment type="caution">
    <text evidence="3">The sequence shown here is derived from an EMBL/GenBank/DDBJ whole genome shotgun (WGS) entry which is preliminary data.</text>
</comment>
<sequence>MNLRMAVFALADQHHLSSADGKRLKELANLGAMPPSLLRSVSFGMAVLAAVLAGLGIVFWIAANWQSLPRSLRFVMLQAIVLGTLLGAWRLPAARLPLGLLGFLACGGLFAFFGQTYQAGADPWQLFALWAAVTLPLCLGVRHVVLWVPWLIVALTGAQLFSEVHSGRWWWQAQMSLYSSLGSWLPAIALASMLRFAPTSLTGAGLWPVRLSMLYATVSLTTLSLHNLLSSAHGYPWFVLIAAVLVYAFSLRKMFDIVIFSALCLSLNILVVCGLALALFSASNMDALVFSLAVLGCAATGLLALTFKLVMHLTRVYLREKI</sequence>
<keyword evidence="1" id="KW-1133">Transmembrane helix</keyword>
<evidence type="ECO:0000256" key="1">
    <source>
        <dbReference type="SAM" id="Phobius"/>
    </source>
</evidence>
<dbReference type="RefSeq" id="WP_070245998.1">
    <property type="nucleotide sequence ID" value="NZ_LROM01000026.1"/>
</dbReference>
<reference evidence="4" key="1">
    <citation type="journal article" date="2016" name="Front. Microbiol.">
        <title>Molecular Keys to the Janthinobacterium and Duganella spp. Interaction with the Plant Pathogen Fusarium graminearum.</title>
        <authorList>
            <person name="Haack F.S."/>
            <person name="Poehlein A."/>
            <person name="Kroger C."/>
            <person name="Voigt C.A."/>
            <person name="Piepenbring M."/>
            <person name="Bode H.B."/>
            <person name="Daniel R."/>
            <person name="Schafer W."/>
            <person name="Streit W.R."/>
        </authorList>
    </citation>
    <scope>NUCLEOTIDE SEQUENCE [LARGE SCALE GENOMIC DNA]</scope>
    <source>
        <strain evidence="4">T54</strain>
    </source>
</reference>
<protein>
    <recommendedName>
        <fullName evidence="2">DUF2157 domain-containing protein</fullName>
    </recommendedName>
</protein>